<dbReference type="AlphaFoldDB" id="A0A6A2YXH9"/>
<evidence type="ECO:0000256" key="1">
    <source>
        <dbReference type="SAM" id="Coils"/>
    </source>
</evidence>
<keyword evidence="4" id="KW-1185">Reference proteome</keyword>
<feature type="compositionally biased region" description="Acidic residues" evidence="2">
    <location>
        <begin position="68"/>
        <end position="78"/>
    </location>
</feature>
<evidence type="ECO:0000313" key="3">
    <source>
        <dbReference type="EMBL" id="KAE8684039.1"/>
    </source>
</evidence>
<protein>
    <submittedName>
        <fullName evidence="3">Uncharacterized protein</fullName>
    </submittedName>
</protein>
<dbReference type="PANTHER" id="PTHR31762:SF10">
    <property type="entry name" value="FAS-BINDING FACTOR-LIKE PROTEIN"/>
    <property type="match status" value="1"/>
</dbReference>
<proteinExistence type="predicted"/>
<comment type="caution">
    <text evidence="3">The sequence shown here is derived from an EMBL/GenBank/DDBJ whole genome shotgun (WGS) entry which is preliminary data.</text>
</comment>
<feature type="compositionally biased region" description="Polar residues" evidence="2">
    <location>
        <begin position="23"/>
        <end position="32"/>
    </location>
</feature>
<dbReference type="GO" id="GO:0000911">
    <property type="term" value="P:cytokinesis by cell plate formation"/>
    <property type="evidence" value="ECO:0007669"/>
    <property type="project" value="InterPro"/>
</dbReference>
<feature type="compositionally biased region" description="Polar residues" evidence="2">
    <location>
        <begin position="122"/>
        <end position="136"/>
    </location>
</feature>
<dbReference type="PANTHER" id="PTHR31762">
    <property type="entry name" value="FAS-BINDING FACTOR-LIKE PROTEIN"/>
    <property type="match status" value="1"/>
</dbReference>
<feature type="region of interest" description="Disordered" evidence="2">
    <location>
        <begin position="1"/>
        <end position="352"/>
    </location>
</feature>
<keyword evidence="1" id="KW-0175">Coiled coil</keyword>
<feature type="coiled-coil region" evidence="1">
    <location>
        <begin position="378"/>
        <end position="426"/>
    </location>
</feature>
<dbReference type="EMBL" id="VEPZ02001253">
    <property type="protein sequence ID" value="KAE8684039.1"/>
    <property type="molecule type" value="Genomic_DNA"/>
</dbReference>
<evidence type="ECO:0000256" key="2">
    <source>
        <dbReference type="SAM" id="MobiDB-lite"/>
    </source>
</evidence>
<accession>A0A6A2YXH9</accession>
<gene>
    <name evidence="3" type="ORF">F3Y22_tig00111157pilonHSYRG00013</name>
</gene>
<feature type="compositionally biased region" description="Basic and acidic residues" evidence="2">
    <location>
        <begin position="1"/>
        <end position="12"/>
    </location>
</feature>
<dbReference type="Proteomes" id="UP000436088">
    <property type="component" value="Unassembled WGS sequence"/>
</dbReference>
<feature type="compositionally biased region" description="Polar residues" evidence="2">
    <location>
        <begin position="274"/>
        <end position="345"/>
    </location>
</feature>
<name>A0A6A2YXH9_HIBSY</name>
<reference evidence="3" key="1">
    <citation type="submission" date="2019-09" db="EMBL/GenBank/DDBJ databases">
        <title>Draft genome information of white flower Hibiscus syriacus.</title>
        <authorList>
            <person name="Kim Y.-M."/>
        </authorList>
    </citation>
    <scope>NUCLEOTIDE SEQUENCE [LARGE SCALE GENOMIC DNA]</scope>
    <source>
        <strain evidence="3">YM2019G1</strain>
    </source>
</reference>
<feature type="compositionally biased region" description="Low complexity" evidence="2">
    <location>
        <begin position="48"/>
        <end position="61"/>
    </location>
</feature>
<evidence type="ECO:0000313" key="4">
    <source>
        <dbReference type="Proteomes" id="UP000436088"/>
    </source>
</evidence>
<sequence>MDKRRLQTERRHGTSAAPGVPSSPLTSASPLQRHTRSGSSYGGAGNPRKAQTKAAAQRLAAVMSNKQDDDDGDDDYDQLDNSSVGRPTRPPSPMAKNIPQRRPSPLRKQQPYDDDNDEDAPVSNTTSIGLTATAKRSPSPARKSLARTRIPPAAADDEIDEDDLLVSSTTRIGLGGRAARPFSPMAKNIYQKRMPQATDKESDEEDFLVSGKASIGLARGRGMQPRPSVGRPMAQRPVQQEGPQPSDEDNDEDDLSNSSMSGKPTIGLGGRAKPSSSPLSVRVNQDQQRPTPAHASGQNSMEQSTSPSAGRSSLQSSVALSVGRSSALTSSSEQSVTPHSTSPGRQQLGVRSFPAEKRLDSNFRSMNNMKVSGTQQSASALQNELDVLLVANESLLQKLHLAEERCEEAEARAQLLEKQVKEVAQAASKGETQTQFIAALHIEYRVL</sequence>
<feature type="compositionally biased region" description="Acidic residues" evidence="2">
    <location>
        <begin position="155"/>
        <end position="164"/>
    </location>
</feature>
<organism evidence="3 4">
    <name type="scientific">Hibiscus syriacus</name>
    <name type="common">Rose of Sharon</name>
    <dbReference type="NCBI Taxonomy" id="106335"/>
    <lineage>
        <taxon>Eukaryota</taxon>
        <taxon>Viridiplantae</taxon>
        <taxon>Streptophyta</taxon>
        <taxon>Embryophyta</taxon>
        <taxon>Tracheophyta</taxon>
        <taxon>Spermatophyta</taxon>
        <taxon>Magnoliopsida</taxon>
        <taxon>eudicotyledons</taxon>
        <taxon>Gunneridae</taxon>
        <taxon>Pentapetalae</taxon>
        <taxon>rosids</taxon>
        <taxon>malvids</taxon>
        <taxon>Malvales</taxon>
        <taxon>Malvaceae</taxon>
        <taxon>Malvoideae</taxon>
        <taxon>Hibiscus</taxon>
    </lineage>
</organism>
<feature type="compositionally biased region" description="Acidic residues" evidence="2">
    <location>
        <begin position="246"/>
        <end position="255"/>
    </location>
</feature>
<dbReference type="InterPro" id="IPR040321">
    <property type="entry name" value="SCD2-like"/>
</dbReference>